<keyword evidence="4" id="KW-1185">Reference proteome</keyword>
<dbReference type="SUPFAM" id="SSF46785">
    <property type="entry name" value="Winged helix' DNA-binding domain"/>
    <property type="match status" value="1"/>
</dbReference>
<evidence type="ECO:0000259" key="2">
    <source>
        <dbReference type="Pfam" id="PF01316"/>
    </source>
</evidence>
<dbReference type="PANTHER" id="PTHR34471">
    <property type="entry name" value="ARGININE REPRESSOR"/>
    <property type="match status" value="1"/>
</dbReference>
<dbReference type="HAMAP" id="MF_00173">
    <property type="entry name" value="Arg_repressor"/>
    <property type="match status" value="1"/>
</dbReference>
<dbReference type="GO" id="GO:0003677">
    <property type="term" value="F:DNA binding"/>
    <property type="evidence" value="ECO:0007669"/>
    <property type="project" value="UniProtKB-KW"/>
</dbReference>
<proteinExistence type="inferred from homology"/>
<evidence type="ECO:0000313" key="3">
    <source>
        <dbReference type="EMBL" id="MBB4075089.1"/>
    </source>
</evidence>
<accession>A0A840E022</accession>
<organism evidence="3 4">
    <name type="scientific">Anoxybacteroides voinovskiense</name>
    <dbReference type="NCBI Taxonomy" id="230470"/>
    <lineage>
        <taxon>Bacteria</taxon>
        <taxon>Bacillati</taxon>
        <taxon>Bacillota</taxon>
        <taxon>Bacilli</taxon>
        <taxon>Bacillales</taxon>
        <taxon>Anoxybacillaceae</taxon>
        <taxon>Anoxybacteroides</taxon>
    </lineage>
</organism>
<dbReference type="InterPro" id="IPR001669">
    <property type="entry name" value="Arg_repress"/>
</dbReference>
<dbReference type="GO" id="GO:0006526">
    <property type="term" value="P:L-arginine biosynthetic process"/>
    <property type="evidence" value="ECO:0007669"/>
    <property type="project" value="UniProtKB-UniPathway"/>
</dbReference>
<keyword evidence="1" id="KW-0678">Repressor</keyword>
<name>A0A840E022_9BACL</name>
<dbReference type="Proteomes" id="UP000559598">
    <property type="component" value="Unassembled WGS sequence"/>
</dbReference>
<dbReference type="GO" id="GO:1900079">
    <property type="term" value="P:regulation of arginine biosynthetic process"/>
    <property type="evidence" value="ECO:0007669"/>
    <property type="project" value="UniProtKB-UniRule"/>
</dbReference>
<dbReference type="EMBL" id="JACIDE010000024">
    <property type="protein sequence ID" value="MBB4075089.1"/>
    <property type="molecule type" value="Genomic_DNA"/>
</dbReference>
<gene>
    <name evidence="1" type="primary">argR</name>
    <name evidence="3" type="ORF">GGR02_002890</name>
</gene>
<keyword evidence="1" id="KW-0963">Cytoplasm</keyword>
<keyword evidence="1" id="KW-0238">DNA-binding</keyword>
<comment type="subcellular location">
    <subcellularLocation>
        <location evidence="1">Cytoplasm</location>
    </subcellularLocation>
</comment>
<comment type="similarity">
    <text evidence="1">Belongs to the ArgR family.</text>
</comment>
<dbReference type="GO" id="GO:0005737">
    <property type="term" value="C:cytoplasm"/>
    <property type="evidence" value="ECO:0007669"/>
    <property type="project" value="UniProtKB-SubCell"/>
</dbReference>
<dbReference type="InterPro" id="IPR020900">
    <property type="entry name" value="Arg_repress_DNA-bd"/>
</dbReference>
<dbReference type="UniPathway" id="UPA00068"/>
<comment type="pathway">
    <text evidence="1">Amino-acid biosynthesis; L-arginine biosynthesis [regulation].</text>
</comment>
<comment type="function">
    <text evidence="1">Regulates arginine biosynthesis genes.</text>
</comment>
<dbReference type="Pfam" id="PF01316">
    <property type="entry name" value="Arg_repressor"/>
    <property type="match status" value="1"/>
</dbReference>
<protein>
    <recommendedName>
        <fullName evidence="1">Arginine repressor</fullName>
    </recommendedName>
</protein>
<dbReference type="InterPro" id="IPR036390">
    <property type="entry name" value="WH_DNA-bd_sf"/>
</dbReference>
<dbReference type="InterPro" id="IPR036388">
    <property type="entry name" value="WH-like_DNA-bd_sf"/>
</dbReference>
<keyword evidence="1" id="KW-0055">Arginine biosynthesis</keyword>
<dbReference type="GO" id="GO:0003700">
    <property type="term" value="F:DNA-binding transcription factor activity"/>
    <property type="evidence" value="ECO:0007669"/>
    <property type="project" value="UniProtKB-UniRule"/>
</dbReference>
<dbReference type="RefSeq" id="WP_183185612.1">
    <property type="nucleotide sequence ID" value="NZ_BMNP01000025.1"/>
</dbReference>
<keyword evidence="1" id="KW-0805">Transcription regulation</keyword>
<keyword evidence="1" id="KW-0028">Amino-acid biosynthesis</keyword>
<feature type="domain" description="Arginine repressor DNA-binding" evidence="2">
    <location>
        <begin position="7"/>
        <end position="60"/>
    </location>
</feature>
<dbReference type="Gene3D" id="1.10.10.10">
    <property type="entry name" value="Winged helix-like DNA-binding domain superfamily/Winged helix DNA-binding domain"/>
    <property type="match status" value="1"/>
</dbReference>
<reference evidence="3 4" key="1">
    <citation type="submission" date="2020-08" db="EMBL/GenBank/DDBJ databases">
        <title>Genomic Encyclopedia of Type Strains, Phase IV (KMG-IV): sequencing the most valuable type-strain genomes for metagenomic binning, comparative biology and taxonomic classification.</title>
        <authorList>
            <person name="Goeker M."/>
        </authorList>
    </citation>
    <scope>NUCLEOTIDE SEQUENCE [LARGE SCALE GENOMIC DNA]</scope>
    <source>
        <strain evidence="3 4">DSM 17075</strain>
    </source>
</reference>
<dbReference type="PRINTS" id="PR01467">
    <property type="entry name" value="ARGREPRESSOR"/>
</dbReference>
<sequence>MPRSNETKKKRQNAIVEIIKSENMVSQKDIIQALKERGFDKVTQSIISKDFKELNIIKSDQGVYVFGKQHITKVNQTLLPFVLKHHVTDYGKIPAHPIFIKTSENAEAMIGKLLSNKYPEDIIGFVTNSNFLVIYPSSVDSRKKLLKEIDKLKKTKKRKTTATE</sequence>
<dbReference type="AlphaFoldDB" id="A0A840E022"/>
<evidence type="ECO:0000313" key="4">
    <source>
        <dbReference type="Proteomes" id="UP000559598"/>
    </source>
</evidence>
<comment type="caution">
    <text evidence="3">The sequence shown here is derived from an EMBL/GenBank/DDBJ whole genome shotgun (WGS) entry which is preliminary data.</text>
</comment>
<dbReference type="PANTHER" id="PTHR34471:SF1">
    <property type="entry name" value="ARGININE REPRESSOR"/>
    <property type="match status" value="1"/>
</dbReference>
<keyword evidence="1" id="KW-0804">Transcription</keyword>
<evidence type="ECO:0000256" key="1">
    <source>
        <dbReference type="HAMAP-Rule" id="MF_00173"/>
    </source>
</evidence>